<sequence length="88" mass="9707">MAALRALTEQLQADSVPREVVSAVVGICHFARAWGVAPDGMLRGNGLIGDEDAARLEEWIWTISYALSMILDGDAAEAFDEYDRERRP</sequence>
<keyword evidence="2" id="KW-1185">Reference proteome</keyword>
<name>A0ABR9LED8_9PSEU</name>
<dbReference type="EMBL" id="JADBEJ010000005">
    <property type="protein sequence ID" value="MBE1578880.1"/>
    <property type="molecule type" value="Genomic_DNA"/>
</dbReference>
<comment type="caution">
    <text evidence="1">The sequence shown here is derived from an EMBL/GenBank/DDBJ whole genome shotgun (WGS) entry which is preliminary data.</text>
</comment>
<evidence type="ECO:0000313" key="1">
    <source>
        <dbReference type="EMBL" id="MBE1578880.1"/>
    </source>
</evidence>
<dbReference type="Proteomes" id="UP000656548">
    <property type="component" value="Unassembled WGS sequence"/>
</dbReference>
<gene>
    <name evidence="1" type="ORF">H4W30_005940</name>
</gene>
<accession>A0ABR9LED8</accession>
<evidence type="ECO:0000313" key="2">
    <source>
        <dbReference type="Proteomes" id="UP000656548"/>
    </source>
</evidence>
<dbReference type="RefSeq" id="WP_378234115.1">
    <property type="nucleotide sequence ID" value="NZ_JBHRWJ010000005.1"/>
</dbReference>
<organism evidence="1 2">
    <name type="scientific">Amycolatopsis roodepoortensis</name>
    <dbReference type="NCBI Taxonomy" id="700274"/>
    <lineage>
        <taxon>Bacteria</taxon>
        <taxon>Bacillati</taxon>
        <taxon>Actinomycetota</taxon>
        <taxon>Actinomycetes</taxon>
        <taxon>Pseudonocardiales</taxon>
        <taxon>Pseudonocardiaceae</taxon>
        <taxon>Amycolatopsis</taxon>
    </lineage>
</organism>
<proteinExistence type="predicted"/>
<reference evidence="1 2" key="1">
    <citation type="submission" date="2020-10" db="EMBL/GenBank/DDBJ databases">
        <title>Sequencing the genomes of 1000 actinobacteria strains.</title>
        <authorList>
            <person name="Klenk H.-P."/>
        </authorList>
    </citation>
    <scope>NUCLEOTIDE SEQUENCE [LARGE SCALE GENOMIC DNA]</scope>
    <source>
        <strain evidence="1 2">DSM 46661</strain>
    </source>
</reference>
<protein>
    <submittedName>
        <fullName evidence="1">Uncharacterized protein</fullName>
    </submittedName>
</protein>